<comment type="pathway">
    <text evidence="3">Porphyrin-containing compound metabolism; protoheme biosynthesis.</text>
</comment>
<dbReference type="InterPro" id="IPR010817">
    <property type="entry name" value="HemY_N"/>
</dbReference>
<accession>A0A9X2KWX2</accession>
<reference evidence="12" key="1">
    <citation type="submission" date="2022-05" db="EMBL/GenBank/DDBJ databases">
        <authorList>
            <person name="Sun H.-N."/>
        </authorList>
    </citation>
    <scope>NUCLEOTIDE SEQUENCE</scope>
    <source>
        <strain evidence="12">HB14</strain>
    </source>
</reference>
<keyword evidence="7 10" id="KW-1133">Transmembrane helix</keyword>
<evidence type="ECO:0000256" key="5">
    <source>
        <dbReference type="ARBA" id="ARBA00022519"/>
    </source>
</evidence>
<evidence type="ECO:0000256" key="6">
    <source>
        <dbReference type="ARBA" id="ARBA00022692"/>
    </source>
</evidence>
<proteinExistence type="predicted"/>
<keyword evidence="9" id="KW-0627">Porphyrin biosynthesis</keyword>
<sequence>MKKRLILLIVFMLLGALLFQLMRHDSGYVLLAYGATTVEMSLWTALALALVVLGVFYLLWRLAHTSRKVSAFLSRGRQRYSVRAQNRTMAALVSFIEGNWLVARKQLVKSADKSANPLVNYLAAARCSYELKDFSGALDMLHKAEKCRDSSELAVALTQARMQLGSQRYEQCLATLKRIKRLAPEHPVVLDLLAHVYWELDDMEALEALLPSLRQGKVRSRDALNRLEAEVYLRQIQLLEKRYKKDGDKVLCKQGLDEIWARIPSGLQKEPSFMAGFAAANIRLGFDAQAEPLLAKALQKDWRSEWVELYGRTNADDSKAQLKVANSWLKQHDADAVLMAALGRICTRNELWGKARDYFRQSLDMQPNAEVYLELGLLLEHLGEADQSATLYREALMSLAHKPVPMVSK</sequence>
<protein>
    <recommendedName>
        <fullName evidence="11">HemY N-terminal domain-containing protein</fullName>
    </recommendedName>
</protein>
<dbReference type="Proteomes" id="UP001139319">
    <property type="component" value="Unassembled WGS sequence"/>
</dbReference>
<feature type="transmembrane region" description="Helical" evidence="10">
    <location>
        <begin position="41"/>
        <end position="60"/>
    </location>
</feature>
<evidence type="ECO:0000256" key="8">
    <source>
        <dbReference type="ARBA" id="ARBA00023136"/>
    </source>
</evidence>
<dbReference type="SUPFAM" id="SSF48452">
    <property type="entry name" value="TPR-like"/>
    <property type="match status" value="1"/>
</dbReference>
<evidence type="ECO:0000313" key="12">
    <source>
        <dbReference type="EMBL" id="MCP8899625.1"/>
    </source>
</evidence>
<dbReference type="InterPro" id="IPR011990">
    <property type="entry name" value="TPR-like_helical_dom_sf"/>
</dbReference>
<evidence type="ECO:0000256" key="9">
    <source>
        <dbReference type="ARBA" id="ARBA00023244"/>
    </source>
</evidence>
<evidence type="ECO:0000256" key="7">
    <source>
        <dbReference type="ARBA" id="ARBA00022989"/>
    </source>
</evidence>
<dbReference type="Pfam" id="PF07219">
    <property type="entry name" value="HemY_N"/>
    <property type="match status" value="1"/>
</dbReference>
<comment type="function">
    <text evidence="1">Involved in a late step of protoheme IX synthesis.</text>
</comment>
<dbReference type="RefSeq" id="WP_253967917.1">
    <property type="nucleotide sequence ID" value="NZ_JAMFTH010000002.1"/>
</dbReference>
<evidence type="ECO:0000256" key="2">
    <source>
        <dbReference type="ARBA" id="ARBA00004429"/>
    </source>
</evidence>
<feature type="domain" description="HemY N-terminal" evidence="11">
    <location>
        <begin position="27"/>
        <end position="129"/>
    </location>
</feature>
<name>A0A9X2KWX2_9GAMM</name>
<organism evidence="12 13">
    <name type="scientific">Gilvimarinus xylanilyticus</name>
    <dbReference type="NCBI Taxonomy" id="2944139"/>
    <lineage>
        <taxon>Bacteria</taxon>
        <taxon>Pseudomonadati</taxon>
        <taxon>Pseudomonadota</taxon>
        <taxon>Gammaproteobacteria</taxon>
        <taxon>Cellvibrionales</taxon>
        <taxon>Cellvibrionaceae</taxon>
        <taxon>Gilvimarinus</taxon>
    </lineage>
</organism>
<dbReference type="GO" id="GO:0042168">
    <property type="term" value="P:heme metabolic process"/>
    <property type="evidence" value="ECO:0007669"/>
    <property type="project" value="InterPro"/>
</dbReference>
<keyword evidence="4" id="KW-1003">Cell membrane</keyword>
<keyword evidence="8 10" id="KW-0472">Membrane</keyword>
<evidence type="ECO:0000256" key="10">
    <source>
        <dbReference type="SAM" id="Phobius"/>
    </source>
</evidence>
<reference evidence="12" key="2">
    <citation type="submission" date="2023-01" db="EMBL/GenBank/DDBJ databases">
        <title>Gilvimarinus xylanilyticus HB14 isolated from Caulerpa lentillifera aquaculture base in Hainan, China.</title>
        <authorList>
            <person name="Zhang Y.-J."/>
        </authorList>
    </citation>
    <scope>NUCLEOTIDE SEQUENCE</scope>
    <source>
        <strain evidence="12">HB14</strain>
    </source>
</reference>
<comment type="subcellular location">
    <subcellularLocation>
        <location evidence="2">Cell inner membrane</location>
        <topology evidence="2">Multi-pass membrane protein</topology>
    </subcellularLocation>
</comment>
<evidence type="ECO:0000256" key="3">
    <source>
        <dbReference type="ARBA" id="ARBA00004744"/>
    </source>
</evidence>
<dbReference type="GO" id="GO:0006779">
    <property type="term" value="P:porphyrin-containing compound biosynthetic process"/>
    <property type="evidence" value="ECO:0007669"/>
    <property type="project" value="UniProtKB-KW"/>
</dbReference>
<dbReference type="EMBL" id="JAMFTH010000002">
    <property type="protein sequence ID" value="MCP8899625.1"/>
    <property type="molecule type" value="Genomic_DNA"/>
</dbReference>
<keyword evidence="6 10" id="KW-0812">Transmembrane</keyword>
<keyword evidence="13" id="KW-1185">Reference proteome</keyword>
<comment type="caution">
    <text evidence="12">The sequence shown here is derived from an EMBL/GenBank/DDBJ whole genome shotgun (WGS) entry which is preliminary data.</text>
</comment>
<dbReference type="Gene3D" id="1.25.40.10">
    <property type="entry name" value="Tetratricopeptide repeat domain"/>
    <property type="match status" value="2"/>
</dbReference>
<evidence type="ECO:0000259" key="11">
    <source>
        <dbReference type="Pfam" id="PF07219"/>
    </source>
</evidence>
<evidence type="ECO:0000256" key="1">
    <source>
        <dbReference type="ARBA" id="ARBA00002962"/>
    </source>
</evidence>
<dbReference type="NCBIfam" id="TIGR00540">
    <property type="entry name" value="TPR_hemY_coli"/>
    <property type="match status" value="1"/>
</dbReference>
<evidence type="ECO:0000313" key="13">
    <source>
        <dbReference type="Proteomes" id="UP001139319"/>
    </source>
</evidence>
<dbReference type="GO" id="GO:0005886">
    <property type="term" value="C:plasma membrane"/>
    <property type="evidence" value="ECO:0007669"/>
    <property type="project" value="UniProtKB-SubCell"/>
</dbReference>
<evidence type="ECO:0000256" key="4">
    <source>
        <dbReference type="ARBA" id="ARBA00022475"/>
    </source>
</evidence>
<dbReference type="InterPro" id="IPR005254">
    <property type="entry name" value="Heme_biosyn_assoc_TPR_pro"/>
</dbReference>
<keyword evidence="5" id="KW-0997">Cell inner membrane</keyword>
<gene>
    <name evidence="12" type="ORF">M6D89_09965</name>
</gene>
<dbReference type="AlphaFoldDB" id="A0A9X2KWX2"/>